<evidence type="ECO:0000256" key="2">
    <source>
        <dbReference type="ARBA" id="ARBA00012483"/>
    </source>
</evidence>
<accession>A0ABR0VAU1</accession>
<name>A0ABR0VAU1_REHGL</name>
<keyword evidence="6" id="KW-0833">Ubl conjugation pathway</keyword>
<evidence type="ECO:0000313" key="11">
    <source>
        <dbReference type="EMBL" id="KAK6132320.1"/>
    </source>
</evidence>
<evidence type="ECO:0000313" key="12">
    <source>
        <dbReference type="Proteomes" id="UP001318860"/>
    </source>
</evidence>
<dbReference type="PROSITE" id="PS50089">
    <property type="entry name" value="ZF_RING_2"/>
    <property type="match status" value="1"/>
</dbReference>
<keyword evidence="12" id="KW-1185">Reference proteome</keyword>
<dbReference type="InterPro" id="IPR001841">
    <property type="entry name" value="Znf_RING"/>
</dbReference>
<organism evidence="11 12">
    <name type="scientific">Rehmannia glutinosa</name>
    <name type="common">Chinese foxglove</name>
    <dbReference type="NCBI Taxonomy" id="99300"/>
    <lineage>
        <taxon>Eukaryota</taxon>
        <taxon>Viridiplantae</taxon>
        <taxon>Streptophyta</taxon>
        <taxon>Embryophyta</taxon>
        <taxon>Tracheophyta</taxon>
        <taxon>Spermatophyta</taxon>
        <taxon>Magnoliopsida</taxon>
        <taxon>eudicotyledons</taxon>
        <taxon>Gunneridae</taxon>
        <taxon>Pentapetalae</taxon>
        <taxon>asterids</taxon>
        <taxon>lamiids</taxon>
        <taxon>Lamiales</taxon>
        <taxon>Orobanchaceae</taxon>
        <taxon>Rehmannieae</taxon>
        <taxon>Rehmannia</taxon>
    </lineage>
</organism>
<keyword evidence="3" id="KW-0808">Transferase</keyword>
<evidence type="ECO:0000256" key="9">
    <source>
        <dbReference type="SAM" id="MobiDB-lite"/>
    </source>
</evidence>
<evidence type="ECO:0000256" key="5">
    <source>
        <dbReference type="ARBA" id="ARBA00022771"/>
    </source>
</evidence>
<dbReference type="Pfam" id="PF13639">
    <property type="entry name" value="zf-RING_2"/>
    <property type="match status" value="1"/>
</dbReference>
<feature type="compositionally biased region" description="Basic and acidic residues" evidence="9">
    <location>
        <begin position="304"/>
        <end position="327"/>
    </location>
</feature>
<dbReference type="InterPro" id="IPR013083">
    <property type="entry name" value="Znf_RING/FYVE/PHD"/>
</dbReference>
<dbReference type="CDD" id="cd16667">
    <property type="entry name" value="RING-H2_RNF126-like"/>
    <property type="match status" value="1"/>
</dbReference>
<keyword evidence="4" id="KW-0479">Metal-binding</keyword>
<comment type="caution">
    <text evidence="11">The sequence shown here is derived from an EMBL/GenBank/DDBJ whole genome shotgun (WGS) entry which is preliminary data.</text>
</comment>
<sequence>MSLSPPRTRANNGSTRNFNLYWCYQCHRPVRIASDGSSDGPSDAVCPRCFGQFLYAIDAARPPSVFEFTAFDPSPEARILEALTLMLGPPPGLRNPRVETRVDQVPNSGPNLVHTRNNGRGRRRPEDPEEGGNRSWFQSRRRTGLLDEDNDDWAPETGILARSRPRAWIIIRRTGPNPVSPDHPGERLVPPGVNPENYFTGSGLQELIEELTQNDRPGPPPAPDSAIDAIPTIKIAQNHLGTDDSECPVCKEEFKVGMEARELPCNHVYHSDCIVPWLRLHNSCPVCRHELVVPQENQQNGLRESQRENQENRPPGESHREDNREQPGWRLADLWPFRSRYRPLNSHGGGPTASQHRGEN</sequence>
<proteinExistence type="predicted"/>
<feature type="domain" description="RING-type" evidence="10">
    <location>
        <begin position="247"/>
        <end position="288"/>
    </location>
</feature>
<dbReference type="SMART" id="SM00184">
    <property type="entry name" value="RING"/>
    <property type="match status" value="1"/>
</dbReference>
<evidence type="ECO:0000256" key="3">
    <source>
        <dbReference type="ARBA" id="ARBA00022679"/>
    </source>
</evidence>
<dbReference type="PANTHER" id="PTHR15710:SF18">
    <property type="entry name" value="RING-TYPE E3 UBIQUITIN TRANSFERASE"/>
    <property type="match status" value="1"/>
</dbReference>
<evidence type="ECO:0000256" key="1">
    <source>
        <dbReference type="ARBA" id="ARBA00000900"/>
    </source>
</evidence>
<dbReference type="InterPro" id="IPR039525">
    <property type="entry name" value="RNF126-like_zinc-ribbon"/>
</dbReference>
<comment type="catalytic activity">
    <reaction evidence="1">
        <text>S-ubiquitinyl-[E2 ubiquitin-conjugating enzyme]-L-cysteine + [acceptor protein]-L-lysine = [E2 ubiquitin-conjugating enzyme]-L-cysteine + N(6)-ubiquitinyl-[acceptor protein]-L-lysine.</text>
        <dbReference type="EC" id="2.3.2.27"/>
    </reaction>
</comment>
<dbReference type="Proteomes" id="UP001318860">
    <property type="component" value="Unassembled WGS sequence"/>
</dbReference>
<evidence type="ECO:0000256" key="8">
    <source>
        <dbReference type="PROSITE-ProRule" id="PRU00175"/>
    </source>
</evidence>
<dbReference type="EMBL" id="JABTTQ020001269">
    <property type="protein sequence ID" value="KAK6132320.1"/>
    <property type="molecule type" value="Genomic_DNA"/>
</dbReference>
<dbReference type="Gene3D" id="3.30.40.10">
    <property type="entry name" value="Zinc/RING finger domain, C3HC4 (zinc finger)"/>
    <property type="match status" value="1"/>
</dbReference>
<evidence type="ECO:0000256" key="4">
    <source>
        <dbReference type="ARBA" id="ARBA00022723"/>
    </source>
</evidence>
<keyword evidence="5 8" id="KW-0863">Zinc-finger</keyword>
<evidence type="ECO:0000259" key="10">
    <source>
        <dbReference type="PROSITE" id="PS50089"/>
    </source>
</evidence>
<dbReference type="EC" id="2.3.2.27" evidence="2"/>
<dbReference type="SUPFAM" id="SSF57850">
    <property type="entry name" value="RING/U-box"/>
    <property type="match status" value="1"/>
</dbReference>
<gene>
    <name evidence="11" type="ORF">DH2020_033944</name>
</gene>
<evidence type="ECO:0000256" key="6">
    <source>
        <dbReference type="ARBA" id="ARBA00022786"/>
    </source>
</evidence>
<feature type="region of interest" description="Disordered" evidence="9">
    <location>
        <begin position="297"/>
        <end position="360"/>
    </location>
</feature>
<reference evidence="11 12" key="1">
    <citation type="journal article" date="2021" name="Comput. Struct. Biotechnol. J.">
        <title>De novo genome assembly of the potent medicinal plant Rehmannia glutinosa using nanopore technology.</title>
        <authorList>
            <person name="Ma L."/>
            <person name="Dong C."/>
            <person name="Song C."/>
            <person name="Wang X."/>
            <person name="Zheng X."/>
            <person name="Niu Y."/>
            <person name="Chen S."/>
            <person name="Feng W."/>
        </authorList>
    </citation>
    <scope>NUCLEOTIDE SEQUENCE [LARGE SCALE GENOMIC DNA]</scope>
    <source>
        <strain evidence="11">DH-2019</strain>
    </source>
</reference>
<keyword evidence="7" id="KW-0862">Zinc</keyword>
<evidence type="ECO:0000256" key="7">
    <source>
        <dbReference type="ARBA" id="ARBA00022833"/>
    </source>
</evidence>
<dbReference type="Pfam" id="PF14369">
    <property type="entry name" value="Zn_ribbon_19"/>
    <property type="match status" value="1"/>
</dbReference>
<feature type="region of interest" description="Disordered" evidence="9">
    <location>
        <begin position="101"/>
        <end position="142"/>
    </location>
</feature>
<dbReference type="PANTHER" id="PTHR15710">
    <property type="entry name" value="E3 UBIQUITIN-PROTEIN LIGASE PRAJA"/>
    <property type="match status" value="1"/>
</dbReference>
<protein>
    <recommendedName>
        <fullName evidence="2">RING-type E3 ubiquitin transferase</fullName>
        <ecNumber evidence="2">2.3.2.27</ecNumber>
    </recommendedName>
</protein>